<keyword evidence="4" id="KW-1185">Reference proteome</keyword>
<dbReference type="InterPro" id="IPR019196">
    <property type="entry name" value="ABC_transp_unknown"/>
</dbReference>
<evidence type="ECO:0000313" key="4">
    <source>
        <dbReference type="Proteomes" id="UP000318733"/>
    </source>
</evidence>
<dbReference type="EMBL" id="VLPK01000001">
    <property type="protein sequence ID" value="TSJ44481.1"/>
    <property type="molecule type" value="Genomic_DNA"/>
</dbReference>
<evidence type="ECO:0000313" key="3">
    <source>
        <dbReference type="EMBL" id="TSJ44481.1"/>
    </source>
</evidence>
<dbReference type="GO" id="GO:0140359">
    <property type="term" value="F:ABC-type transporter activity"/>
    <property type="evidence" value="ECO:0007669"/>
    <property type="project" value="InterPro"/>
</dbReference>
<feature type="transmembrane region" description="Helical" evidence="1">
    <location>
        <begin position="269"/>
        <end position="289"/>
    </location>
</feature>
<feature type="transmembrane region" description="Helical" evidence="1">
    <location>
        <begin position="771"/>
        <end position="789"/>
    </location>
</feature>
<dbReference type="OrthoDB" id="609779at2"/>
<dbReference type="Pfam" id="PF09822">
    <property type="entry name" value="ABC_transp_aux"/>
    <property type="match status" value="1"/>
</dbReference>
<dbReference type="Pfam" id="PF12679">
    <property type="entry name" value="ABC2_membrane_2"/>
    <property type="match status" value="1"/>
</dbReference>
<comment type="caution">
    <text evidence="3">The sequence shown here is derived from an EMBL/GenBank/DDBJ whole genome shotgun (WGS) entry which is preliminary data.</text>
</comment>
<name>A0A556MX34_9SPHI</name>
<gene>
    <name evidence="3" type="ORF">FO440_09970</name>
</gene>
<dbReference type="GO" id="GO:0005886">
    <property type="term" value="C:plasma membrane"/>
    <property type="evidence" value="ECO:0007669"/>
    <property type="project" value="UniProtKB-SubCell"/>
</dbReference>
<feature type="domain" description="ABC-type uncharacterised transport system" evidence="2">
    <location>
        <begin position="457"/>
        <end position="723"/>
    </location>
</feature>
<dbReference type="Proteomes" id="UP000318733">
    <property type="component" value="Unassembled WGS sequence"/>
</dbReference>
<dbReference type="RefSeq" id="WP_144248042.1">
    <property type="nucleotide sequence ID" value="NZ_VLPK01000001.1"/>
</dbReference>
<keyword evidence="1" id="KW-1133">Transmembrane helix</keyword>
<organism evidence="3 4">
    <name type="scientific">Mucilaginibacter corticis</name>
    <dbReference type="NCBI Taxonomy" id="2597670"/>
    <lineage>
        <taxon>Bacteria</taxon>
        <taxon>Pseudomonadati</taxon>
        <taxon>Bacteroidota</taxon>
        <taxon>Sphingobacteriia</taxon>
        <taxon>Sphingobacteriales</taxon>
        <taxon>Sphingobacteriaceae</taxon>
        <taxon>Mucilaginibacter</taxon>
    </lineage>
</organism>
<dbReference type="PANTHER" id="PTHR43471">
    <property type="entry name" value="ABC TRANSPORTER PERMEASE"/>
    <property type="match status" value="1"/>
</dbReference>
<feature type="transmembrane region" description="Helical" evidence="1">
    <location>
        <begin position="180"/>
        <end position="200"/>
    </location>
</feature>
<feature type="transmembrane region" description="Helical" evidence="1">
    <location>
        <begin position="12"/>
        <end position="36"/>
    </location>
</feature>
<keyword evidence="1" id="KW-0812">Transmembrane</keyword>
<evidence type="ECO:0000256" key="1">
    <source>
        <dbReference type="SAM" id="Phobius"/>
    </source>
</evidence>
<dbReference type="AlphaFoldDB" id="A0A556MX34"/>
<evidence type="ECO:0000259" key="2">
    <source>
        <dbReference type="Pfam" id="PF09822"/>
    </source>
</evidence>
<feature type="transmembrane region" description="Helical" evidence="1">
    <location>
        <begin position="121"/>
        <end position="143"/>
    </location>
</feature>
<keyword evidence="1" id="KW-0472">Membrane</keyword>
<protein>
    <submittedName>
        <fullName evidence="3">ABC transporter permease subunit</fullName>
    </submittedName>
</protein>
<sequence length="794" mass="89031">MKTILRIAKAELLTLFYSPIAWFLIIVFLIQCGVVYVGQLEANARSQEMSGSVPTYFGYLTETIFVAPGGLFNTVMQNLYLYIPLLTMSLISRETSSGTIKLLYSSPIDIREIVLGKFAAMMAYSLVLVGVIAIFIISGMFHIDHPDRGMLMTAMLGFYLLLCTYSAIGLFMSCLTTYQVVAAVSTFVMIGILSFVGSLWQNVAFIRELTYFLSINGRTRNLLGGLVTTKDVIYFLVIIYMFLALSIYKLRDGMESKPALIRAGRYLSVIATGLFIGCISSIPSLIGYYDATANHLRTLTPNAQHIIKQLGDEPLEVTVYNNLLSKFWFLGGPESYKENQSRWEYYQRFKHNIDLDMVVYYDNPLNENYVLPSYPGKTMKQVAELLAKGRKLKLKDFKTPEQMRKLIDLRPEMNQYVMQLKWRGRKTFLRVFDDQAIWPSETEVAAAIKRLLQAKLPRIGFLTGQLERDVNKMGDKDYKALTNLSTFRNSLINQGFDVDSVDLEGKEVSHDISTLVIADPKVPFAPAVLIKLEKYVDDGGNLLIATEPGKQDILNPLLAKIGVQINQGIIVQESEQFSPDMVTAKLTDFAGTFYKPLIKSVADSIKVSMPSVTGLTYSTNGMFKVEPLLLTDAKKSWTKKTKLDLELFNKASASVITGNVTGSINAPKPPVLGTLLFSANDGDVRGVVPTAIALTRKIHGKEQHIVVTGDADFLSNSELGRRNMRTSNFLFSTGLFSWLSNKQFPIDTSRPDSMDKKIKVTTDQVDVLRIIYLWVLPGILLLFSIILLVRRKRK</sequence>
<feature type="transmembrane region" description="Helical" evidence="1">
    <location>
        <begin position="56"/>
        <end position="83"/>
    </location>
</feature>
<accession>A0A556MX34</accession>
<feature type="transmembrane region" description="Helical" evidence="1">
    <location>
        <begin position="232"/>
        <end position="248"/>
    </location>
</feature>
<feature type="transmembrane region" description="Helical" evidence="1">
    <location>
        <begin position="149"/>
        <end position="168"/>
    </location>
</feature>
<reference evidence="3 4" key="1">
    <citation type="submission" date="2019-07" db="EMBL/GenBank/DDBJ databases">
        <authorList>
            <person name="Huq M.A."/>
        </authorList>
    </citation>
    <scope>NUCLEOTIDE SEQUENCE [LARGE SCALE GENOMIC DNA]</scope>
    <source>
        <strain evidence="3 4">MAH-19</strain>
    </source>
</reference>
<proteinExistence type="predicted"/>